<gene>
    <name evidence="2" type="ORF">Taro_030171</name>
</gene>
<keyword evidence="3" id="KW-1185">Reference proteome</keyword>
<dbReference type="AlphaFoldDB" id="A0A843VKT0"/>
<comment type="caution">
    <text evidence="2">The sequence shown here is derived from an EMBL/GenBank/DDBJ whole genome shotgun (WGS) entry which is preliminary data.</text>
</comment>
<evidence type="ECO:0000313" key="2">
    <source>
        <dbReference type="EMBL" id="MQL97481.1"/>
    </source>
</evidence>
<name>A0A843VKT0_COLES</name>
<dbReference type="EMBL" id="NMUH01002056">
    <property type="protein sequence ID" value="MQL97481.1"/>
    <property type="molecule type" value="Genomic_DNA"/>
</dbReference>
<reference evidence="2" key="1">
    <citation type="submission" date="2017-07" db="EMBL/GenBank/DDBJ databases">
        <title>Taro Niue Genome Assembly and Annotation.</title>
        <authorList>
            <person name="Atibalentja N."/>
            <person name="Keating K."/>
            <person name="Fields C.J."/>
        </authorList>
    </citation>
    <scope>NUCLEOTIDE SEQUENCE</scope>
    <source>
        <strain evidence="2">Niue_2</strain>
        <tissue evidence="2">Leaf</tissue>
    </source>
</reference>
<accession>A0A843VKT0</accession>
<evidence type="ECO:0000313" key="3">
    <source>
        <dbReference type="Proteomes" id="UP000652761"/>
    </source>
</evidence>
<feature type="region of interest" description="Disordered" evidence="1">
    <location>
        <begin position="92"/>
        <end position="126"/>
    </location>
</feature>
<sequence>MPACCFPFMNPIGAMHCPMEHWIMDPKVRVGVTYPELTESGIKFLQSSGHQTLFAYPEADMLISRAGQGAYSTFSKWGRGWADPEIRRQRLQQIRNGTRRKRPRRNNVDLSTARGRISTKLAKRNR</sequence>
<proteinExistence type="predicted"/>
<evidence type="ECO:0000256" key="1">
    <source>
        <dbReference type="SAM" id="MobiDB-lite"/>
    </source>
</evidence>
<dbReference type="OrthoDB" id="782984at2759"/>
<organism evidence="2 3">
    <name type="scientific">Colocasia esculenta</name>
    <name type="common">Wild taro</name>
    <name type="synonym">Arum esculentum</name>
    <dbReference type="NCBI Taxonomy" id="4460"/>
    <lineage>
        <taxon>Eukaryota</taxon>
        <taxon>Viridiplantae</taxon>
        <taxon>Streptophyta</taxon>
        <taxon>Embryophyta</taxon>
        <taxon>Tracheophyta</taxon>
        <taxon>Spermatophyta</taxon>
        <taxon>Magnoliopsida</taxon>
        <taxon>Liliopsida</taxon>
        <taxon>Araceae</taxon>
        <taxon>Aroideae</taxon>
        <taxon>Colocasieae</taxon>
        <taxon>Colocasia</taxon>
    </lineage>
</organism>
<dbReference type="Proteomes" id="UP000652761">
    <property type="component" value="Unassembled WGS sequence"/>
</dbReference>
<protein>
    <submittedName>
        <fullName evidence="2">Uncharacterized protein</fullName>
    </submittedName>
</protein>